<dbReference type="SMART" id="SM00880">
    <property type="entry name" value="CHAD"/>
    <property type="match status" value="1"/>
</dbReference>
<organism evidence="3 4">
    <name type="scientific">Sphingosinicella rhizophila</name>
    <dbReference type="NCBI Taxonomy" id="3050082"/>
    <lineage>
        <taxon>Bacteria</taxon>
        <taxon>Pseudomonadati</taxon>
        <taxon>Pseudomonadota</taxon>
        <taxon>Alphaproteobacteria</taxon>
        <taxon>Sphingomonadales</taxon>
        <taxon>Sphingosinicellaceae</taxon>
        <taxon>Sphingosinicella</taxon>
    </lineage>
</organism>
<dbReference type="Gene3D" id="2.40.320.10">
    <property type="entry name" value="Hypothetical Protein Pfu-838710-001"/>
    <property type="match status" value="1"/>
</dbReference>
<evidence type="ECO:0000313" key="4">
    <source>
        <dbReference type="Proteomes" id="UP001259572"/>
    </source>
</evidence>
<evidence type="ECO:0000259" key="2">
    <source>
        <dbReference type="PROSITE" id="PS51708"/>
    </source>
</evidence>
<dbReference type="InterPro" id="IPR023577">
    <property type="entry name" value="CYTH_domain"/>
</dbReference>
<dbReference type="Proteomes" id="UP001259572">
    <property type="component" value="Unassembled WGS sequence"/>
</dbReference>
<dbReference type="Pfam" id="PF01928">
    <property type="entry name" value="CYTH"/>
    <property type="match status" value="1"/>
</dbReference>
<dbReference type="Pfam" id="PF05235">
    <property type="entry name" value="CHAD"/>
    <property type="match status" value="1"/>
</dbReference>
<dbReference type="EMBL" id="JAVUPU010000009">
    <property type="protein sequence ID" value="MDT9600497.1"/>
    <property type="molecule type" value="Genomic_DNA"/>
</dbReference>
<dbReference type="InterPro" id="IPR033469">
    <property type="entry name" value="CYTH-like_dom_sf"/>
</dbReference>
<comment type="caution">
    <text evidence="3">The sequence shown here is derived from an EMBL/GenBank/DDBJ whole genome shotgun (WGS) entry which is preliminary data.</text>
</comment>
<dbReference type="PANTHER" id="PTHR39569:SF1">
    <property type="entry name" value="INORGANIC TRIPHOSPHATASE"/>
    <property type="match status" value="1"/>
</dbReference>
<sequence>MTKYREVELKLEVGDAGALKTHPLLRDRTCKVQAQSTIYYDTGKGALGRAGFSLRVRSSEGKFIQTIKYSRGNAAGIFDRPEWETKIAGPDVDFDAIAQTPLSGVLTKRIRGDLRPLVTCDVERTIWILSVDGSEIEASLDEGKVRGGDKEQRLCELELELRTGEAGALMQIARQLGQDVPLKIGVMTKAERGFALADGTIDSVRKGGTIRIAPAMDVAESFVVIAHACLKHFRMNESLVAERRDAAALHQARVAMRRLRSAFSLFGPVVQDDESVRIREELRWFTGQLGAARNLDVLLKRCEGGGKAELERRLRAAREDAYDSVLATLKSQRFRNLMLDLLGWLEFGRWRSDEDAGAPIEEFARKRLDRRWRKIRKAGRDLAALGEERRHRTRINIKKLRYAVEFLDGLYEKRKRKVDAFLDALAQMQEELGFLNDIATARVLLADIAGTDQDLIPAPEPEEISRHLAAAQKAYAELDKSGPVWRQ</sequence>
<feature type="domain" description="CHAD" evidence="2">
    <location>
        <begin position="215"/>
        <end position="487"/>
    </location>
</feature>
<keyword evidence="4" id="KW-1185">Reference proteome</keyword>
<feature type="domain" description="CYTH" evidence="1">
    <location>
        <begin position="4"/>
        <end position="200"/>
    </location>
</feature>
<evidence type="ECO:0000259" key="1">
    <source>
        <dbReference type="PROSITE" id="PS51707"/>
    </source>
</evidence>
<dbReference type="Gene3D" id="1.40.20.10">
    <property type="entry name" value="CHAD domain"/>
    <property type="match status" value="1"/>
</dbReference>
<evidence type="ECO:0000313" key="3">
    <source>
        <dbReference type="EMBL" id="MDT9600497.1"/>
    </source>
</evidence>
<dbReference type="PROSITE" id="PS51707">
    <property type="entry name" value="CYTH"/>
    <property type="match status" value="1"/>
</dbReference>
<dbReference type="InterPro" id="IPR007899">
    <property type="entry name" value="CHAD_dom"/>
</dbReference>
<dbReference type="RefSeq" id="WP_315727719.1">
    <property type="nucleotide sequence ID" value="NZ_JAVUPU010000009.1"/>
</dbReference>
<dbReference type="InterPro" id="IPR038186">
    <property type="entry name" value="CHAD_dom_sf"/>
</dbReference>
<accession>A0ABU3QB34</accession>
<dbReference type="PANTHER" id="PTHR39569">
    <property type="entry name" value="INORGANIC TRIPHOSPHATASE"/>
    <property type="match status" value="1"/>
</dbReference>
<dbReference type="SUPFAM" id="SSF55154">
    <property type="entry name" value="CYTH-like phosphatases"/>
    <property type="match status" value="1"/>
</dbReference>
<name>A0ABU3QB34_9SPHN</name>
<reference evidence="3 4" key="1">
    <citation type="submission" date="2023-05" db="EMBL/GenBank/DDBJ databases">
        <authorList>
            <person name="Guo Y."/>
        </authorList>
    </citation>
    <scope>NUCLEOTIDE SEQUENCE [LARGE SCALE GENOMIC DNA]</scope>
    <source>
        <strain evidence="3 4">GR2756</strain>
    </source>
</reference>
<dbReference type="CDD" id="cd07756">
    <property type="entry name" value="CYTH-like_Pase_CHAD"/>
    <property type="match status" value="1"/>
</dbReference>
<dbReference type="InterPro" id="IPR039013">
    <property type="entry name" value="YgiF"/>
</dbReference>
<protein>
    <submittedName>
        <fullName evidence="3">CHAD domain-containing protein</fullName>
    </submittedName>
</protein>
<gene>
    <name evidence="3" type="ORF">RQX22_16170</name>
</gene>
<dbReference type="PROSITE" id="PS51708">
    <property type="entry name" value="CHAD"/>
    <property type="match status" value="1"/>
</dbReference>
<proteinExistence type="predicted"/>
<dbReference type="SMART" id="SM01118">
    <property type="entry name" value="CYTH"/>
    <property type="match status" value="1"/>
</dbReference>